<dbReference type="EMBL" id="JASMQD010000001">
    <property type="protein sequence ID" value="MDK2696544.1"/>
    <property type="molecule type" value="Genomic_DNA"/>
</dbReference>
<reference evidence="6 28" key="7">
    <citation type="submission" date="2018-08" db="EMBL/GenBank/DDBJ databases">
        <authorList>
            <consortium name="GenomeTrakr network: Whole genome sequencing for foodborne pathogen traceback"/>
        </authorList>
    </citation>
    <scope>NUCLEOTIDE SEQUENCE [LARGE SCALE GENOMIC DNA]</scope>
    <source>
        <strain evidence="6 28">AZ-TG60901</strain>
    </source>
</reference>
<evidence type="ECO:0000313" key="5">
    <source>
        <dbReference type="EMBL" id="AXO05540.1"/>
    </source>
</evidence>
<dbReference type="Proteomes" id="UP000272662">
    <property type="component" value="Unassembled WGS sequence"/>
</dbReference>
<dbReference type="InterPro" id="IPR050197">
    <property type="entry name" value="Aldolase_class_II_sugar_metab"/>
</dbReference>
<dbReference type="Gene3D" id="3.40.225.10">
    <property type="entry name" value="Class II aldolase/adducin N-terminal domain"/>
    <property type="match status" value="1"/>
</dbReference>
<accession>A0A024L790</accession>
<dbReference type="GO" id="GO:0019323">
    <property type="term" value="P:pentose catabolic process"/>
    <property type="evidence" value="ECO:0007669"/>
    <property type="project" value="TreeGrafter"/>
</dbReference>
<dbReference type="GO" id="GO:0005829">
    <property type="term" value="C:cytosol"/>
    <property type="evidence" value="ECO:0007669"/>
    <property type="project" value="TreeGrafter"/>
</dbReference>
<evidence type="ECO:0000313" key="19">
    <source>
        <dbReference type="Proteomes" id="UP000234238"/>
    </source>
</evidence>
<evidence type="ECO:0000313" key="20">
    <source>
        <dbReference type="Proteomes" id="UP000249482"/>
    </source>
</evidence>
<evidence type="ECO:0000256" key="2">
    <source>
        <dbReference type="ARBA" id="ARBA00023239"/>
    </source>
</evidence>
<dbReference type="SMART" id="SM01007">
    <property type="entry name" value="Aldolase_II"/>
    <property type="match status" value="1"/>
</dbReference>
<dbReference type="EMBL" id="UGDD01000002">
    <property type="protein sequence ID" value="STJ57058.1"/>
    <property type="molecule type" value="Genomic_DNA"/>
</dbReference>
<dbReference type="Proteomes" id="UP000234238">
    <property type="component" value="Chromosome"/>
</dbReference>
<evidence type="ECO:0000259" key="3">
    <source>
        <dbReference type="SMART" id="SM01007"/>
    </source>
</evidence>
<dbReference type="EMBL" id="CAADIS010000005">
    <property type="protein sequence ID" value="VFS34948.1"/>
    <property type="molecule type" value="Genomic_DNA"/>
</dbReference>
<dbReference type="NCBIfam" id="NF005984">
    <property type="entry name" value="PRK08087.1"/>
    <property type="match status" value="1"/>
</dbReference>
<evidence type="ECO:0000313" key="11">
    <source>
        <dbReference type="EMBL" id="OWW55631.1"/>
    </source>
</evidence>
<dbReference type="Proteomes" id="UP000254495">
    <property type="component" value="Unassembled WGS sequence"/>
</dbReference>
<dbReference type="EMBL" id="NHTF01000027">
    <property type="protein sequence ID" value="OWW55631.1"/>
    <property type="molecule type" value="Genomic_DNA"/>
</dbReference>
<dbReference type="PANTHER" id="PTHR22789:SF0">
    <property type="entry name" value="3-OXO-TETRONATE 4-PHOSPHATE DECARBOXYLASE-RELATED"/>
    <property type="match status" value="1"/>
</dbReference>
<dbReference type="RefSeq" id="WP_000439687.1">
    <property type="nucleotide sequence ID" value="NZ_AP019803.1"/>
</dbReference>
<evidence type="ECO:0000313" key="12">
    <source>
        <dbReference type="EMBL" id="PZT67385.1"/>
    </source>
</evidence>
<dbReference type="Proteomes" id="UP000321295">
    <property type="component" value="Unassembled WGS sequence"/>
</dbReference>
<evidence type="ECO:0000313" key="10">
    <source>
        <dbReference type="EMBL" id="MQS32016.1"/>
    </source>
</evidence>
<proteinExistence type="predicted"/>
<dbReference type="Proteomes" id="UP000842519">
    <property type="component" value="Unassembled WGS sequence"/>
</dbReference>
<evidence type="ECO:0000313" key="27">
    <source>
        <dbReference type="Proteomes" id="UP000460351"/>
    </source>
</evidence>
<reference evidence="7" key="12">
    <citation type="submission" date="2019-11" db="EMBL/GenBank/DDBJ databases">
        <authorList>
            <consortium name="NCBI Pathogen Detection Project"/>
        </authorList>
    </citation>
    <scope>NUCLEOTIDE SEQUENCE</scope>
    <source>
        <strain evidence="7">Ecoli[ST-405]</strain>
    </source>
</reference>
<reference evidence="4 19" key="2">
    <citation type="submission" date="2017-10" db="EMBL/GenBank/DDBJ databases">
        <title>mcr-1 positive E.coli isolates in China.</title>
        <authorList>
            <person name="Li B."/>
            <person name="Wang X."/>
        </authorList>
    </citation>
    <scope>NUCLEOTIDE SEQUENCE [LARGE SCALE GENOMIC DNA]</scope>
    <source>
        <strain evidence="4 19">14EC029</strain>
    </source>
</reference>
<dbReference type="EMBL" id="JACZOI010000086">
    <property type="protein sequence ID" value="MBE0979785.1"/>
    <property type="molecule type" value="Genomic_DNA"/>
</dbReference>
<dbReference type="EMBL" id="CP024141">
    <property type="protein sequence ID" value="AUK02911.1"/>
    <property type="molecule type" value="Genomic_DNA"/>
</dbReference>
<dbReference type="Proteomes" id="UP000528504">
    <property type="component" value="Unassembled WGS sequence"/>
</dbReference>
<evidence type="ECO:0000313" key="24">
    <source>
        <dbReference type="Proteomes" id="UP000272662"/>
    </source>
</evidence>
<dbReference type="EMBL" id="DABGKQ010000014">
    <property type="protein sequence ID" value="HAJ5805131.1"/>
    <property type="molecule type" value="Genomic_DNA"/>
</dbReference>
<dbReference type="EC" id="4.1.2.17" evidence="13 14"/>
<dbReference type="OMA" id="VHCHPPH"/>
<gene>
    <name evidence="15" type="primary">fucA_3</name>
    <name evidence="17" type="synonym">fucA_1</name>
    <name evidence="14" type="synonym">fucA_2</name>
    <name evidence="11" type="ORF">CCS08_09715</name>
    <name evidence="6" type="ORF">CF22_002793</name>
    <name evidence="4" type="ORF">CR538_22240</name>
    <name evidence="12" type="ORF">DNQ45_04875</name>
    <name evidence="5" type="ORF">DS732_03770</name>
    <name evidence="13" type="ORF">DU321_24645</name>
    <name evidence="10" type="ORF">E4K51_18020</name>
    <name evidence="16" type="ORF">FV293_24400</name>
    <name evidence="7" type="ORF">HLZ39_11525</name>
    <name evidence="8" type="ORF">IH772_21280</name>
    <name evidence="17" type="ORF">NCTC9001_05033</name>
    <name evidence="15" type="ORF">NCTC9045_05068</name>
    <name evidence="14" type="ORF">NCTC9077_05469</name>
    <name evidence="9" type="ORF">QO046_19780</name>
</gene>
<dbReference type="EMBL" id="RRVG01000048">
    <property type="protein sequence ID" value="RRL39090.1"/>
    <property type="molecule type" value="Genomic_DNA"/>
</dbReference>
<dbReference type="Proteomes" id="UP000197270">
    <property type="component" value="Unassembled WGS sequence"/>
</dbReference>
<evidence type="ECO:0000313" key="28">
    <source>
        <dbReference type="Proteomes" id="UP000528504"/>
    </source>
</evidence>
<dbReference type="Proteomes" id="UP000640866">
    <property type="component" value="Unassembled WGS sequence"/>
</dbReference>
<evidence type="ECO:0000313" key="21">
    <source>
        <dbReference type="Proteomes" id="UP000254495"/>
    </source>
</evidence>
<reference evidence="8" key="13">
    <citation type="submission" date="2020-09" db="EMBL/GenBank/DDBJ databases">
        <title>Emerging polyconal dissemination of OXA-244-producing E. coli in France.</title>
        <authorList>
            <person name="Emeraud C."/>
            <person name="Girlich D."/>
            <person name="Bonnin R.A."/>
            <person name="Jousset A.B."/>
            <person name="Naas T."/>
            <person name="Dortet L."/>
        </authorList>
    </citation>
    <scope>NUCLEOTIDE SEQUENCE</scope>
    <source>
        <strain evidence="8">225E3</strain>
    </source>
</reference>
<organism evidence="13 24">
    <name type="scientific">Escherichia coli</name>
    <dbReference type="NCBI Taxonomy" id="562"/>
    <lineage>
        <taxon>Bacteria</taxon>
        <taxon>Pseudomonadati</taxon>
        <taxon>Pseudomonadota</taxon>
        <taxon>Gammaproteobacteria</taxon>
        <taxon>Enterobacterales</taxon>
        <taxon>Enterobacteriaceae</taxon>
        <taxon>Escherichia</taxon>
    </lineage>
</organism>
<dbReference type="EMBL" id="UGCU01000001">
    <property type="protein sequence ID" value="STJ13665.1"/>
    <property type="molecule type" value="Genomic_DNA"/>
</dbReference>
<evidence type="ECO:0000313" key="7">
    <source>
        <dbReference type="EMBL" id="HAJ5805131.1"/>
    </source>
</evidence>
<dbReference type="PANTHER" id="PTHR22789">
    <property type="entry name" value="FUCULOSE PHOSPHATE ALDOLASE"/>
    <property type="match status" value="1"/>
</dbReference>
<keyword evidence="2 13" id="KW-0456">Lyase</keyword>
<dbReference type="SUPFAM" id="SSF53639">
    <property type="entry name" value="AraD/HMP-PK domain-like"/>
    <property type="match status" value="1"/>
</dbReference>
<evidence type="ECO:0000313" key="8">
    <source>
        <dbReference type="EMBL" id="MBE0979785.1"/>
    </source>
</evidence>
<keyword evidence="1" id="KW-0479">Metal-binding</keyword>
<evidence type="ECO:0000256" key="1">
    <source>
        <dbReference type="ARBA" id="ARBA00022723"/>
    </source>
</evidence>
<dbReference type="EMBL" id="QKWZ01000097">
    <property type="protein sequence ID" value="PZT67385.1"/>
    <property type="molecule type" value="Genomic_DNA"/>
</dbReference>
<dbReference type="SMR" id="A0A024L790"/>
<evidence type="ECO:0000313" key="23">
    <source>
        <dbReference type="Proteomes" id="UP000256244"/>
    </source>
</evidence>
<dbReference type="Proteomes" id="UP000249482">
    <property type="component" value="Unassembled WGS sequence"/>
</dbReference>
<evidence type="ECO:0000313" key="6">
    <source>
        <dbReference type="EMBL" id="EFM0516782.1"/>
    </source>
</evidence>
<dbReference type="InterPro" id="IPR001303">
    <property type="entry name" value="Aldolase_II/adducin_N"/>
</dbReference>
<reference evidence="16 25" key="11">
    <citation type="submission" date="2019-08" db="EMBL/GenBank/DDBJ databases">
        <title>Whole genome analysis of cultivated E. coli strains isolated from CD patients and healthy donors.</title>
        <authorList>
            <person name="Siniagina M.N."/>
            <person name="Markelova M.I."/>
            <person name="Laikov A.V."/>
            <person name="Boulygina E.A."/>
            <person name="Khusnutdinova D.R."/>
            <person name="Kharchenko A."/>
            <person name="Grigoryeva T.V."/>
        </authorList>
    </citation>
    <scope>NUCLEOTIDE SEQUENCE [LARGE SCALE GENOMIC DNA]</scope>
    <source>
        <strain evidence="16 25">1_45_11</strain>
    </source>
</reference>
<dbReference type="EMBL" id="SQQU01000026">
    <property type="protein sequence ID" value="MQS32016.1"/>
    <property type="molecule type" value="Genomic_DNA"/>
</dbReference>
<protein>
    <submittedName>
        <fullName evidence="4 13 14">Fuculose phosphate aldolase</fullName>
        <ecNumber evidence="13 14">4.1.2.17</ecNumber>
    </submittedName>
</protein>
<dbReference type="GO" id="GO:0046872">
    <property type="term" value="F:metal ion binding"/>
    <property type="evidence" value="ECO:0007669"/>
    <property type="project" value="UniProtKB-KW"/>
</dbReference>
<evidence type="ECO:0000313" key="15">
    <source>
        <dbReference type="EMBL" id="STJ57058.1"/>
    </source>
</evidence>
<sequence length="213" mass="23179">MERIKLAEKIISTCREMNASGLNQGTSGNVSARYTGGMLITPSGIAYSKMTPDMIVFVDDKGKPEAGKIPSSEWLIHLACYKARPELNAVIHTHAVNSTAVAIHNHSIPAIHYMVAVSGTDHIPCIPYYTFGSPELADGVSKGIRESKSLLMQHHGMLAMDVTLEKTLWLAGETETLADLYIKCGGLHHDVPVLSEAEMTIVLEKFKTYGLKA</sequence>
<reference evidence="5 23" key="6">
    <citation type="submission" date="2018-08" db="EMBL/GenBank/DDBJ databases">
        <title>Complete genome sequencing and genomic characterization of five Escherichia coli strains co-producing MCR-1 and ESBLs from different origins in China.</title>
        <authorList>
            <person name="Bai L."/>
        </authorList>
    </citation>
    <scope>NUCLEOTIDE SEQUENCE [LARGE SCALE GENOMIC DNA]</scope>
    <source>
        <strain evidence="5">Cq9</strain>
        <strain evidence="23">cq9</strain>
    </source>
</reference>
<dbReference type="Proteomes" id="UP000256244">
    <property type="component" value="Chromosome"/>
</dbReference>
<dbReference type="GO" id="GO:0008738">
    <property type="term" value="F:L-fuculose-phosphate aldolase activity"/>
    <property type="evidence" value="ECO:0007669"/>
    <property type="project" value="UniProtKB-EC"/>
</dbReference>
<evidence type="ECO:0000313" key="4">
    <source>
        <dbReference type="EMBL" id="AUK02911.1"/>
    </source>
</evidence>
<evidence type="ECO:0000313" key="26">
    <source>
        <dbReference type="Proteomes" id="UP000372890"/>
    </source>
</evidence>
<evidence type="ECO:0000313" key="13">
    <source>
        <dbReference type="EMBL" id="RRL39090.1"/>
    </source>
</evidence>
<dbReference type="EMBL" id="AATJQG010000011">
    <property type="protein sequence ID" value="EFM0516782.1"/>
    <property type="molecule type" value="Genomic_DNA"/>
</dbReference>
<reference evidence="21 22" key="5">
    <citation type="submission" date="2018-06" db="EMBL/GenBank/DDBJ databases">
        <authorList>
            <consortium name="Pathogen Informatics"/>
            <person name="Doyle S."/>
        </authorList>
    </citation>
    <scope>NUCLEOTIDE SEQUENCE [LARGE SCALE GENOMIC DNA]</scope>
    <source>
        <strain evidence="15 22">NCTC9045</strain>
        <strain evidence="14 21">NCTC9077</strain>
    </source>
</reference>
<evidence type="ECO:0000313" key="14">
    <source>
        <dbReference type="EMBL" id="STJ13665.1"/>
    </source>
</evidence>
<dbReference type="EMBL" id="CP031546">
    <property type="protein sequence ID" value="AXO05540.1"/>
    <property type="molecule type" value="Genomic_DNA"/>
</dbReference>
<reference evidence="10 27" key="9">
    <citation type="journal article" date="2019" name="Microorganisms">
        <title>Characteristics of Carbapenem-Resistant and Colistin-Resistant Escherichia coli Co-Producing NDM-1 and MCR-1 from Pig Farms in China.</title>
        <authorList>
            <person name="Peng Z."/>
            <person name="Li X."/>
            <person name="Hu Z."/>
            <person name="Li Z."/>
            <person name="Lv Y."/>
            <person name="Lei M."/>
            <person name="Wu B."/>
            <person name="Chen H."/>
            <person name="Wang X."/>
        </authorList>
    </citation>
    <scope>NUCLEOTIDE SEQUENCE [LARGE SCALE GENOMIC DNA]</scope>
    <source>
        <strain evidence="10 27">RXD010</strain>
    </source>
</reference>
<dbReference type="Proteomes" id="UP000460351">
    <property type="component" value="Unassembled WGS sequence"/>
</dbReference>
<reference evidence="17 26" key="10">
    <citation type="submission" date="2019-03" db="EMBL/GenBank/DDBJ databases">
        <authorList>
            <consortium name="Pathogen Informatics"/>
        </authorList>
    </citation>
    <scope>NUCLEOTIDE SEQUENCE [LARGE SCALE GENOMIC DNA]</scope>
    <source>
        <strain evidence="17 26">NCTC9001</strain>
    </source>
</reference>
<reference evidence="9" key="14">
    <citation type="submission" date="2023-05" db="EMBL/GenBank/DDBJ databases">
        <title>Efficient inhibition of multidrug-resistant Escherichia coli by a new antibiotic combination.</title>
        <authorList>
            <person name="Lin T."/>
        </authorList>
    </citation>
    <scope>NUCLEOTIDE SEQUENCE</scope>
    <source>
        <strain evidence="9">YmmD45</strain>
    </source>
</reference>
<evidence type="ECO:0000313" key="9">
    <source>
        <dbReference type="EMBL" id="MDK2696544.1"/>
    </source>
</evidence>
<evidence type="ECO:0000313" key="29">
    <source>
        <dbReference type="Proteomes" id="UP000842519"/>
    </source>
</evidence>
<evidence type="ECO:0000313" key="16">
    <source>
        <dbReference type="EMBL" id="TXQ29499.1"/>
    </source>
</evidence>
<dbReference type="Pfam" id="PF00596">
    <property type="entry name" value="Aldolase_II"/>
    <property type="match status" value="1"/>
</dbReference>
<evidence type="ECO:0000313" key="17">
    <source>
        <dbReference type="EMBL" id="VFS34948.1"/>
    </source>
</evidence>
<evidence type="ECO:0000313" key="25">
    <source>
        <dbReference type="Proteomes" id="UP000321295"/>
    </source>
</evidence>
<dbReference type="Proteomes" id="UP000254503">
    <property type="component" value="Unassembled WGS sequence"/>
</dbReference>
<reference evidence="11 18" key="1">
    <citation type="submission" date="2017-05" db="EMBL/GenBank/DDBJ databases">
        <title>Sequencing of Escherichia coli that cause persistent and transient Mastitis.</title>
        <authorList>
            <person name="Thacker T.C."/>
            <person name="Lippolis J.D."/>
            <person name="Brunelle B.W."/>
            <person name="Casey T.A."/>
            <person name="Reinhardt T.A."/>
            <person name="Sacco R.E."/>
            <person name="Holman D.B."/>
        </authorList>
    </citation>
    <scope>NUCLEOTIDE SEQUENCE [LARGE SCALE GENOMIC DNA]</scope>
    <source>
        <strain evidence="11 18">ECA-B</strain>
    </source>
</reference>
<evidence type="ECO:0000313" key="22">
    <source>
        <dbReference type="Proteomes" id="UP000254503"/>
    </source>
</evidence>
<reference evidence="13 24" key="8">
    <citation type="submission" date="2018-11" db="EMBL/GenBank/DDBJ databases">
        <title>E. coli isolates of the female bladder.</title>
        <authorList>
            <person name="Garretto A."/>
            <person name="Miller-Ensminger T."/>
            <person name="Wolfe A.J."/>
            <person name="Putonti C."/>
        </authorList>
    </citation>
    <scope>NUCLEOTIDE SEQUENCE [LARGE SCALE GENOMIC DNA]</scope>
    <source>
        <strain evidence="13 24">UMB1727</strain>
    </source>
</reference>
<dbReference type="InterPro" id="IPR036409">
    <property type="entry name" value="Aldolase_II/adducin_N_sf"/>
</dbReference>
<reference evidence="12 20" key="4">
    <citation type="submission" date="2018-06" db="EMBL/GenBank/DDBJ databases">
        <title>Draft genome sequence of mcr-1-harboring Escherichia coli isolated from wound infection of a hospitalized patient, in Bolivia.</title>
        <authorList>
            <person name="Munoz M.E."/>
            <person name="Moura Q."/>
            <person name="Ventura P.R.M."/>
            <person name="Bustos L.R."/>
            <person name="Ovando B.G."/>
            <person name="Terrazas D.I.V."/>
            <person name="Yarhui N.B."/>
            <person name="Cerdeira L."/>
            <person name="Lincopan N."/>
        </authorList>
    </citation>
    <scope>NUCLEOTIDE SEQUENCE [LARGE SCALE GENOMIC DNA]</scope>
    <source>
        <strain evidence="12 20">EcMLT</strain>
    </source>
</reference>
<feature type="domain" description="Class II aldolase/adducin N-terminal" evidence="3">
    <location>
        <begin position="8"/>
        <end position="182"/>
    </location>
</feature>
<reference evidence="7 29" key="3">
    <citation type="journal article" date="2018" name="Genome Biol.">
        <title>SKESA: strategic k-mer extension for scrupulous assemblies.</title>
        <authorList>
            <person name="Souvorov A."/>
            <person name="Agarwala R."/>
            <person name="Lipman D.J."/>
        </authorList>
    </citation>
    <scope>NUCLEOTIDE SEQUENCE [LARGE SCALE GENOMIC DNA]</scope>
    <source>
        <strain evidence="29">ecoli[ST-405]</strain>
        <strain evidence="7">Ecoli[ST-405]</strain>
    </source>
</reference>
<dbReference type="EMBL" id="VRXD01000051">
    <property type="protein sequence ID" value="TXQ29499.1"/>
    <property type="molecule type" value="Genomic_DNA"/>
</dbReference>
<dbReference type="AlphaFoldDB" id="A0A024L790"/>
<evidence type="ECO:0000313" key="18">
    <source>
        <dbReference type="Proteomes" id="UP000197270"/>
    </source>
</evidence>
<name>A0A024L790_ECOLX</name>
<dbReference type="Proteomes" id="UP001223829">
    <property type="component" value="Unassembled WGS sequence"/>
</dbReference>
<dbReference type="Proteomes" id="UP000372890">
    <property type="component" value="Unassembled WGS sequence"/>
</dbReference>